<dbReference type="EMBL" id="AGZS01000006">
    <property type="protein sequence ID" value="EJD64663.1"/>
    <property type="molecule type" value="Genomic_DNA"/>
</dbReference>
<evidence type="ECO:0000313" key="6">
    <source>
        <dbReference type="Proteomes" id="UP000006415"/>
    </source>
</evidence>
<evidence type="ECO:0000256" key="3">
    <source>
        <dbReference type="ARBA" id="ARBA00042864"/>
    </source>
</evidence>
<dbReference type="eggNOG" id="COG0151">
    <property type="taxonomic scope" value="Bacteria"/>
</dbReference>
<sequence>MEQLNFITNILGMNDKNIIILDYLDAGTHKEVISKLDYPASPASDFAQNISDILDGKEPNLTWTEQGVTLGVVVASEGYPLAYEKGVELPEKTSGDIITYYAGAKFAENGKALLSNGGRVYMLVTTADTVKAAQDKIYAQIAQQNTDGLFYRTDIGSKAL</sequence>
<dbReference type="PANTHER" id="PTHR43472:SF1">
    <property type="entry name" value="PHOSPHORIBOSYLAMINE--GLYCINE LIGASE, CHLOROPLASTIC"/>
    <property type="match status" value="1"/>
</dbReference>
<reference evidence="5 6" key="1">
    <citation type="submission" date="2012-01" db="EMBL/GenBank/DDBJ databases">
        <title>The Genome Sequence of Scardovia wiggsiae F0424.</title>
        <authorList>
            <consortium name="The Broad Institute Genome Sequencing Platform"/>
            <person name="Earl A."/>
            <person name="Ward D."/>
            <person name="Feldgarden M."/>
            <person name="Gevers D."/>
            <person name="Izard J."/>
            <person name="Ganesan A."/>
            <person name="Baranova O.V."/>
            <person name="Blanton J.M."/>
            <person name="Tanner A.C."/>
            <person name="Mathney J."/>
            <person name="Dewhirst F.E."/>
            <person name="Young S.K."/>
            <person name="Zeng Q."/>
            <person name="Gargeya S."/>
            <person name="Fitzgerald M."/>
            <person name="Haas B."/>
            <person name="Abouelleil A."/>
            <person name="Alvarado L."/>
            <person name="Arachchi H.M."/>
            <person name="Berlin A."/>
            <person name="Chapman S.B."/>
            <person name="Gearin G."/>
            <person name="Goldberg J."/>
            <person name="Griggs A."/>
            <person name="Gujja S."/>
            <person name="Hansen M."/>
            <person name="Heiman D."/>
            <person name="Howarth C."/>
            <person name="Larimer J."/>
            <person name="Lui A."/>
            <person name="MacDonald P.J.P."/>
            <person name="McCowen C."/>
            <person name="Montmayeur A."/>
            <person name="Murphy C."/>
            <person name="Neiman D."/>
            <person name="Pearson M."/>
            <person name="Priest M."/>
            <person name="Roberts A."/>
            <person name="Saif S."/>
            <person name="Shea T."/>
            <person name="Sisk P."/>
            <person name="Stolte C."/>
            <person name="Sykes S."/>
            <person name="Wortman J."/>
            <person name="Nusbaum C."/>
            <person name="Birren B."/>
        </authorList>
    </citation>
    <scope>NUCLEOTIDE SEQUENCE [LARGE SCALE GENOMIC DNA]</scope>
    <source>
        <strain evidence="5 6">F0424</strain>
    </source>
</reference>
<evidence type="ECO:0000313" key="5">
    <source>
        <dbReference type="EMBL" id="EJD64663.1"/>
    </source>
</evidence>
<organism evidence="5 6">
    <name type="scientific">Scardovia wiggsiae F0424</name>
    <dbReference type="NCBI Taxonomy" id="857290"/>
    <lineage>
        <taxon>Bacteria</taxon>
        <taxon>Bacillati</taxon>
        <taxon>Actinomycetota</taxon>
        <taxon>Actinomycetes</taxon>
        <taxon>Bifidobacteriales</taxon>
        <taxon>Bifidobacteriaceae</taxon>
        <taxon>Scardovia</taxon>
    </lineage>
</organism>
<dbReference type="InterPro" id="IPR011054">
    <property type="entry name" value="Rudment_hybrid_motif"/>
</dbReference>
<dbReference type="InterPro" id="IPR020560">
    <property type="entry name" value="PRibGlycinamide_synth_C-dom"/>
</dbReference>
<comment type="similarity">
    <text evidence="1">Belongs to the GARS family.</text>
</comment>
<name>J0DEF5_9BIFI</name>
<dbReference type="PANTHER" id="PTHR43472">
    <property type="entry name" value="PHOSPHORIBOSYLAMINE--GLYCINE LIGASE"/>
    <property type="match status" value="1"/>
</dbReference>
<dbReference type="GO" id="GO:0004637">
    <property type="term" value="F:phosphoribosylamine-glycine ligase activity"/>
    <property type="evidence" value="ECO:0007669"/>
    <property type="project" value="InterPro"/>
</dbReference>
<dbReference type="Proteomes" id="UP000006415">
    <property type="component" value="Unassembled WGS sequence"/>
</dbReference>
<dbReference type="SMART" id="SM01210">
    <property type="entry name" value="GARS_C"/>
    <property type="match status" value="1"/>
</dbReference>
<evidence type="ECO:0000256" key="2">
    <source>
        <dbReference type="ARBA" id="ARBA00042242"/>
    </source>
</evidence>
<dbReference type="SUPFAM" id="SSF51246">
    <property type="entry name" value="Rudiment single hybrid motif"/>
    <property type="match status" value="1"/>
</dbReference>
<accession>J0DEF5</accession>
<comment type="caution">
    <text evidence="5">The sequence shown here is derived from an EMBL/GenBank/DDBJ whole genome shotgun (WGS) entry which is preliminary data.</text>
</comment>
<feature type="domain" description="Phosphoribosylglycinamide synthetase C-domain" evidence="4">
    <location>
        <begin position="68"/>
        <end position="160"/>
    </location>
</feature>
<dbReference type="Pfam" id="PF02843">
    <property type="entry name" value="GARS_C"/>
    <property type="match status" value="1"/>
</dbReference>
<evidence type="ECO:0000259" key="4">
    <source>
        <dbReference type="SMART" id="SM01210"/>
    </source>
</evidence>
<keyword evidence="5" id="KW-0436">Ligase</keyword>
<evidence type="ECO:0000256" key="1">
    <source>
        <dbReference type="ARBA" id="ARBA00038345"/>
    </source>
</evidence>
<keyword evidence="6" id="KW-1185">Reference proteome</keyword>
<dbReference type="InterPro" id="IPR000115">
    <property type="entry name" value="PRibGlycinamide_synth"/>
</dbReference>
<dbReference type="InterPro" id="IPR037123">
    <property type="entry name" value="PRibGlycinamide_synth_C_sf"/>
</dbReference>
<gene>
    <name evidence="5" type="ORF">HMPREF9156_01158</name>
</gene>
<proteinExistence type="inferred from homology"/>
<dbReference type="AlphaFoldDB" id="J0DEF5"/>
<dbReference type="GO" id="GO:0009113">
    <property type="term" value="P:purine nucleobase biosynthetic process"/>
    <property type="evidence" value="ECO:0007669"/>
    <property type="project" value="InterPro"/>
</dbReference>
<dbReference type="HOGENOM" id="CLU_1650939_0_0_11"/>
<dbReference type="Gene3D" id="3.90.600.10">
    <property type="entry name" value="Phosphoribosylglycinamide synthetase, C-terminal domain"/>
    <property type="match status" value="1"/>
</dbReference>
<protein>
    <recommendedName>
        <fullName evidence="2">Glycinamide ribonucleotide synthetase</fullName>
    </recommendedName>
    <alternativeName>
        <fullName evidence="3">Phosphoribosylglycinamide synthetase</fullName>
    </alternativeName>
</protein>
<dbReference type="STRING" id="857290.HMPREF9156_01158"/>